<sequence length="426" mass="46511">MTTQAEKSNAFRAFRNRNYALFFAGQSTSQIGTWMQRTAVSWVIYSITHSASMLGLAVFAQQFPSFLFSLLGGIASDRYDRRKILLITQTASLIQSVLLAILTFTNHYMIWEIMVLSVILGIVNAFDTPARQPMVHELVSNKEDITNALALNSAMVNIARLVGPALSGIVLQSFGAHTCFILNAVSFLAVLASLLLLKLPPFIAPTNKKHVVTDLSEGFLYLRQTPRIGTIIILMMCMAFFVFPYDTLTPVFAKTIFNGDARTFGYIASAVGFGAITGSFFLASLKKNANLTNILLISIGVLGAGLIGFSQCTSFFGAIPFAVIIGIASLTPATVSITIIQIEAATNMRGRVMSYVAMAYFGMLPLGSLLAGAASQQLSAPWTMLLQGIISIIIMLVFYRYLRPEHIHKKDLQNLQEAENSVTDKV</sequence>
<evidence type="ECO:0000259" key="8">
    <source>
        <dbReference type="PROSITE" id="PS50850"/>
    </source>
</evidence>
<evidence type="ECO:0000256" key="2">
    <source>
        <dbReference type="ARBA" id="ARBA00022448"/>
    </source>
</evidence>
<feature type="transmembrane region" description="Helical" evidence="7">
    <location>
        <begin position="42"/>
        <end position="63"/>
    </location>
</feature>
<keyword evidence="3" id="KW-1003">Cell membrane</keyword>
<dbReference type="PANTHER" id="PTHR23513">
    <property type="entry name" value="INTEGRAL MEMBRANE EFFLUX PROTEIN-RELATED"/>
    <property type="match status" value="1"/>
</dbReference>
<feature type="domain" description="Major facilitator superfamily (MFS) profile" evidence="8">
    <location>
        <begin position="13"/>
        <end position="406"/>
    </location>
</feature>
<evidence type="ECO:0000256" key="1">
    <source>
        <dbReference type="ARBA" id="ARBA00004651"/>
    </source>
</evidence>
<evidence type="ECO:0000313" key="10">
    <source>
        <dbReference type="Proteomes" id="UP000318815"/>
    </source>
</evidence>
<accession>A0A5C6LPR8</accession>
<keyword evidence="2" id="KW-0813">Transport</keyword>
<evidence type="ECO:0000256" key="4">
    <source>
        <dbReference type="ARBA" id="ARBA00022692"/>
    </source>
</evidence>
<proteinExistence type="predicted"/>
<reference evidence="9 10" key="1">
    <citation type="submission" date="2019-08" db="EMBL/GenBank/DDBJ databases">
        <title>Whole genome sequencing of chitin degrading bacteria Chitinophaga pinensis YS16.</title>
        <authorList>
            <person name="Singh R.P."/>
            <person name="Manchanda G."/>
            <person name="Maurya I.K."/>
            <person name="Joshi N.K."/>
            <person name="Srivastava A.K."/>
        </authorList>
    </citation>
    <scope>NUCLEOTIDE SEQUENCE [LARGE SCALE GENOMIC DNA]</scope>
    <source>
        <strain evidence="9 10">YS-16</strain>
    </source>
</reference>
<name>A0A5C6LPR8_9BACT</name>
<dbReference type="Gene3D" id="1.20.1250.20">
    <property type="entry name" value="MFS general substrate transporter like domains"/>
    <property type="match status" value="1"/>
</dbReference>
<dbReference type="Pfam" id="PF05977">
    <property type="entry name" value="MFS_3"/>
    <property type="match status" value="1"/>
</dbReference>
<dbReference type="InterPro" id="IPR010290">
    <property type="entry name" value="TM_effector"/>
</dbReference>
<feature type="transmembrane region" description="Helical" evidence="7">
    <location>
        <begin position="148"/>
        <end position="174"/>
    </location>
</feature>
<evidence type="ECO:0000313" key="9">
    <source>
        <dbReference type="EMBL" id="TWV98049.1"/>
    </source>
</evidence>
<dbReference type="InterPro" id="IPR036259">
    <property type="entry name" value="MFS_trans_sf"/>
</dbReference>
<dbReference type="OrthoDB" id="9775268at2"/>
<feature type="transmembrane region" description="Helical" evidence="7">
    <location>
        <begin position="108"/>
        <end position="127"/>
    </location>
</feature>
<keyword evidence="10" id="KW-1185">Reference proteome</keyword>
<gene>
    <name evidence="9" type="ORF">FEF09_21000</name>
</gene>
<feature type="transmembrane region" description="Helical" evidence="7">
    <location>
        <begin position="180"/>
        <end position="199"/>
    </location>
</feature>
<dbReference type="AlphaFoldDB" id="A0A5C6LPR8"/>
<dbReference type="PROSITE" id="PS50850">
    <property type="entry name" value="MFS"/>
    <property type="match status" value="1"/>
</dbReference>
<keyword evidence="6 7" id="KW-0472">Membrane</keyword>
<evidence type="ECO:0000256" key="3">
    <source>
        <dbReference type="ARBA" id="ARBA00022475"/>
    </source>
</evidence>
<comment type="subcellular location">
    <subcellularLocation>
        <location evidence="1">Cell membrane</location>
        <topology evidence="1">Multi-pass membrane protein</topology>
    </subcellularLocation>
</comment>
<dbReference type="InterPro" id="IPR020846">
    <property type="entry name" value="MFS_dom"/>
</dbReference>
<comment type="caution">
    <text evidence="9">The sequence shown here is derived from an EMBL/GenBank/DDBJ whole genome shotgun (WGS) entry which is preliminary data.</text>
</comment>
<dbReference type="Proteomes" id="UP000318815">
    <property type="component" value="Unassembled WGS sequence"/>
</dbReference>
<evidence type="ECO:0000256" key="7">
    <source>
        <dbReference type="SAM" id="Phobius"/>
    </source>
</evidence>
<keyword evidence="5 7" id="KW-1133">Transmembrane helix</keyword>
<feature type="transmembrane region" description="Helical" evidence="7">
    <location>
        <begin position="228"/>
        <end position="245"/>
    </location>
</feature>
<protein>
    <submittedName>
        <fullName evidence="9">MFS transporter</fullName>
    </submittedName>
</protein>
<dbReference type="CDD" id="cd06173">
    <property type="entry name" value="MFS_MefA_like"/>
    <property type="match status" value="1"/>
</dbReference>
<feature type="transmembrane region" description="Helical" evidence="7">
    <location>
        <begin position="380"/>
        <end position="402"/>
    </location>
</feature>
<feature type="transmembrane region" description="Helical" evidence="7">
    <location>
        <begin position="290"/>
        <end position="309"/>
    </location>
</feature>
<feature type="transmembrane region" description="Helical" evidence="7">
    <location>
        <begin position="265"/>
        <end position="283"/>
    </location>
</feature>
<dbReference type="SUPFAM" id="SSF103473">
    <property type="entry name" value="MFS general substrate transporter"/>
    <property type="match status" value="1"/>
</dbReference>
<feature type="transmembrane region" description="Helical" evidence="7">
    <location>
        <begin position="315"/>
        <end position="340"/>
    </location>
</feature>
<dbReference type="EMBL" id="VOHS01000026">
    <property type="protein sequence ID" value="TWV98049.1"/>
    <property type="molecule type" value="Genomic_DNA"/>
</dbReference>
<evidence type="ECO:0000256" key="6">
    <source>
        <dbReference type="ARBA" id="ARBA00023136"/>
    </source>
</evidence>
<keyword evidence="4 7" id="KW-0812">Transmembrane</keyword>
<evidence type="ECO:0000256" key="5">
    <source>
        <dbReference type="ARBA" id="ARBA00022989"/>
    </source>
</evidence>
<organism evidence="9 10">
    <name type="scientific">Chitinophaga pinensis</name>
    <dbReference type="NCBI Taxonomy" id="79329"/>
    <lineage>
        <taxon>Bacteria</taxon>
        <taxon>Pseudomonadati</taxon>
        <taxon>Bacteroidota</taxon>
        <taxon>Chitinophagia</taxon>
        <taxon>Chitinophagales</taxon>
        <taxon>Chitinophagaceae</taxon>
        <taxon>Chitinophaga</taxon>
    </lineage>
</organism>
<dbReference type="GO" id="GO:0022857">
    <property type="term" value="F:transmembrane transporter activity"/>
    <property type="evidence" value="ECO:0007669"/>
    <property type="project" value="InterPro"/>
</dbReference>
<feature type="transmembrane region" description="Helical" evidence="7">
    <location>
        <begin position="352"/>
        <end position="374"/>
    </location>
</feature>
<dbReference type="GO" id="GO:0005886">
    <property type="term" value="C:plasma membrane"/>
    <property type="evidence" value="ECO:0007669"/>
    <property type="project" value="UniProtKB-SubCell"/>
</dbReference>
<dbReference type="PANTHER" id="PTHR23513:SF11">
    <property type="entry name" value="STAPHYLOFERRIN A TRANSPORTER"/>
    <property type="match status" value="1"/>
</dbReference>
<dbReference type="RefSeq" id="WP_146306925.1">
    <property type="nucleotide sequence ID" value="NZ_VOHS01000026.1"/>
</dbReference>